<gene>
    <name evidence="2" type="ORF">GS597_18395</name>
</gene>
<dbReference type="EMBL" id="WVIC01000052">
    <property type="protein sequence ID" value="NCJ08441.1"/>
    <property type="molecule type" value="Genomic_DNA"/>
</dbReference>
<evidence type="ECO:0000313" key="3">
    <source>
        <dbReference type="Proteomes" id="UP000607397"/>
    </source>
</evidence>
<keyword evidence="1" id="KW-0732">Signal</keyword>
<name>A0A8K2A2A6_9CYAN</name>
<dbReference type="Proteomes" id="UP000607397">
    <property type="component" value="Unassembled WGS sequence"/>
</dbReference>
<dbReference type="RefSeq" id="WP_161826913.1">
    <property type="nucleotide sequence ID" value="NZ_WVIC01000052.1"/>
</dbReference>
<organism evidence="2 3">
    <name type="scientific">Petrachloros mirabilis ULC683</name>
    <dbReference type="NCBI Taxonomy" id="2781853"/>
    <lineage>
        <taxon>Bacteria</taxon>
        <taxon>Bacillati</taxon>
        <taxon>Cyanobacteriota</taxon>
        <taxon>Cyanophyceae</taxon>
        <taxon>Synechococcales</taxon>
        <taxon>Petrachlorosaceae</taxon>
        <taxon>Petrachloros</taxon>
        <taxon>Petrachloros mirabilis</taxon>
    </lineage>
</organism>
<feature type="chain" id="PRO_5035469285" evidence="1">
    <location>
        <begin position="31"/>
        <end position="125"/>
    </location>
</feature>
<reference evidence="2" key="1">
    <citation type="submission" date="2019-12" db="EMBL/GenBank/DDBJ databases">
        <title>High-Quality draft genome sequences of three cyanobacteria isolated from the limestone walls of the Old Cathedral of Coimbra.</title>
        <authorList>
            <person name="Tiago I."/>
            <person name="Soares F."/>
            <person name="Portugal A."/>
        </authorList>
    </citation>
    <scope>NUCLEOTIDE SEQUENCE [LARGE SCALE GENOMIC DNA]</scope>
    <source>
        <strain evidence="2">C</strain>
    </source>
</reference>
<evidence type="ECO:0000256" key="1">
    <source>
        <dbReference type="SAM" id="SignalP"/>
    </source>
</evidence>
<protein>
    <submittedName>
        <fullName evidence="2">Uncharacterized protein</fullName>
    </submittedName>
</protein>
<evidence type="ECO:0000313" key="2">
    <source>
        <dbReference type="EMBL" id="NCJ08441.1"/>
    </source>
</evidence>
<keyword evidence="3" id="KW-1185">Reference proteome</keyword>
<sequence length="125" mass="12678">MKKNTTATSTVACAALIASHVFLSSDAALANQTIDVTSMTGSSPSMVGVIVFKYDGNPMQENANLLGFGAAVAIGTQDAVAGYFLDHNVNSTLLGVVAAGSASTLDMVDLNVPLGSSISSEIIRP</sequence>
<proteinExistence type="predicted"/>
<dbReference type="AlphaFoldDB" id="A0A8K2A2A6"/>
<comment type="caution">
    <text evidence="2">The sequence shown here is derived from an EMBL/GenBank/DDBJ whole genome shotgun (WGS) entry which is preliminary data.</text>
</comment>
<feature type="signal peptide" evidence="1">
    <location>
        <begin position="1"/>
        <end position="30"/>
    </location>
</feature>
<accession>A0A8K2A2A6</accession>